<reference evidence="2" key="1">
    <citation type="journal article" date="2015" name="Nature">
        <title>Complex archaea that bridge the gap between prokaryotes and eukaryotes.</title>
        <authorList>
            <person name="Spang A."/>
            <person name="Saw J.H."/>
            <person name="Jorgensen S.L."/>
            <person name="Zaremba-Niedzwiedzka K."/>
            <person name="Martijn J."/>
            <person name="Lind A.E."/>
            <person name="van Eijk R."/>
            <person name="Schleper C."/>
            <person name="Guy L."/>
            <person name="Ettema T.J."/>
        </authorList>
    </citation>
    <scope>NUCLEOTIDE SEQUENCE</scope>
</reference>
<dbReference type="Gene3D" id="3.70.10.10">
    <property type="match status" value="1"/>
</dbReference>
<protein>
    <submittedName>
        <fullName evidence="2">Uncharacterized protein</fullName>
    </submittedName>
</protein>
<evidence type="ECO:0000313" key="2">
    <source>
        <dbReference type="EMBL" id="KKL12859.1"/>
    </source>
</evidence>
<evidence type="ECO:0000256" key="1">
    <source>
        <dbReference type="SAM" id="MobiDB-lite"/>
    </source>
</evidence>
<dbReference type="AlphaFoldDB" id="A0A0F9ATD4"/>
<comment type="caution">
    <text evidence="2">The sequence shown here is derived from an EMBL/GenBank/DDBJ whole genome shotgun (WGS) entry which is preliminary data.</text>
</comment>
<gene>
    <name evidence="2" type="ORF">LCGC14_2531560</name>
</gene>
<feature type="region of interest" description="Disordered" evidence="1">
    <location>
        <begin position="211"/>
        <end position="231"/>
    </location>
</feature>
<name>A0A0F9ATD4_9ZZZZ</name>
<dbReference type="Gene3D" id="3.10.150.10">
    <property type="entry name" value="DNA Polymerase III, subunit A, domain 2"/>
    <property type="match status" value="1"/>
</dbReference>
<organism evidence="2">
    <name type="scientific">marine sediment metagenome</name>
    <dbReference type="NCBI Taxonomy" id="412755"/>
    <lineage>
        <taxon>unclassified sequences</taxon>
        <taxon>metagenomes</taxon>
        <taxon>ecological metagenomes</taxon>
    </lineage>
</organism>
<dbReference type="EMBL" id="LAZR01041096">
    <property type="protein sequence ID" value="KKL12859.1"/>
    <property type="molecule type" value="Genomic_DNA"/>
</dbReference>
<sequence length="296" mass="32060">MLVPNRVFPVHTFCDNESSRYALGGVLFERSKGTPYAVSTDGRAMVAASWDEMPAGESKTPKEMLAKVADYSAIIAAEACKKAPKLVKLSKRLLQSKPALAHVAIHEGATNGKSPMFVTDLEQNVAVDAPTIEGRFPAWRDVIPGYNRGNSVSVCVDPHYLADILKTVATIGTTEEARGVVLTIKDKDTPVLVTADHAGARAVGMVMPLRGSEESRRPKHRQGDPISPAWLPQGVERDAKYGLTPTVESLCGTLRNILRIEEATHQEGAETAEDAIARIRAIAHDALQEVYRAERG</sequence>
<accession>A0A0F9ATD4</accession>
<feature type="non-terminal residue" evidence="2">
    <location>
        <position position="296"/>
    </location>
</feature>
<proteinExistence type="predicted"/>